<reference evidence="1 2" key="1">
    <citation type="submission" date="2018-03" db="EMBL/GenBank/DDBJ databases">
        <title>Cross-interface Injection: A General Nanoliter Liquid Handling Method Applied to Single Cells Genome Amplification Automated Nanoliter Liquid Handling Applied to Single Cell Multiple Displacement Amplification.</title>
        <authorList>
            <person name="Yun J."/>
            <person name="Xu P."/>
            <person name="Xu J."/>
            <person name="Dai X."/>
            <person name="Wang Y."/>
            <person name="Zheng X."/>
            <person name="Cao C."/>
            <person name="Yi Q."/>
            <person name="Zhu Y."/>
            <person name="Wang L."/>
            <person name="Dong Z."/>
            <person name="Huang Y."/>
            <person name="Huang L."/>
            <person name="Du W."/>
        </authorList>
    </citation>
    <scope>NUCLEOTIDE SEQUENCE [LARGE SCALE GENOMIC DNA]</scope>
    <source>
        <strain evidence="1 2">Z-E1-2</strain>
    </source>
</reference>
<dbReference type="AlphaFoldDB" id="A0A2T4CM95"/>
<feature type="non-terminal residue" evidence="1">
    <location>
        <position position="389"/>
    </location>
</feature>
<name>A0A2T4CM95_9GAMM</name>
<sequence>IYLDNVDITQVPQEVQDALVAGDGNTNPIDPNFELPTDWRLSLGFDWNTDLGILGDDWYTSAEFIYSRCKDDVRWVDLARRPLTDANGNIVTTADGGRIIYVVDDPLDDHVPMGIGDDNNVNRYDLMLTNGDGGKSQIFTATIGKAWDNGLSFRTSYTNQDIEEAVAGSSSTATSNFQYPIAKDVQNIDPGTASYQIEHRFMADITYRTELFSGYQSTFGLFWERQSGRPFSYVYDTFRFNKFGDQNQFDSTSRYLAYIPTGADDPNVTYRNGFSYDQFAEYIAAAGLGGYAGGYAPRNNDRGPWNTTLDFKYTQELPGLFEGHKGELYFNIRNILAMFDKEAAQQHTFFFGDNANRLVSVDLDDQGRYVYGTPFGGFDTAAPTNYLPE</sequence>
<dbReference type="EMBL" id="PYVS01000068">
    <property type="protein sequence ID" value="PTB82683.1"/>
    <property type="molecule type" value="Genomic_DNA"/>
</dbReference>
<proteinExistence type="predicted"/>
<protein>
    <submittedName>
        <fullName evidence="1">Cell envelope biogenesis protein OmpA</fullName>
    </submittedName>
</protein>
<gene>
    <name evidence="1" type="ORF">C9986_02365</name>
</gene>
<dbReference type="Proteomes" id="UP000243022">
    <property type="component" value="Unassembled WGS sequence"/>
</dbReference>
<accession>A0A2T4CM95</accession>
<dbReference type="SUPFAM" id="SSF56935">
    <property type="entry name" value="Porins"/>
    <property type="match status" value="1"/>
</dbReference>
<feature type="non-terminal residue" evidence="1">
    <location>
        <position position="1"/>
    </location>
</feature>
<evidence type="ECO:0000313" key="1">
    <source>
        <dbReference type="EMBL" id="PTB82683.1"/>
    </source>
</evidence>
<evidence type="ECO:0000313" key="2">
    <source>
        <dbReference type="Proteomes" id="UP000243022"/>
    </source>
</evidence>
<comment type="caution">
    <text evidence="1">The sequence shown here is derived from an EMBL/GenBank/DDBJ whole genome shotgun (WGS) entry which is preliminary data.</text>
</comment>
<organism evidence="1 2">
    <name type="scientific">Pseudidiomarina aestuarii</name>
    <dbReference type="NCBI Taxonomy" id="624146"/>
    <lineage>
        <taxon>Bacteria</taxon>
        <taxon>Pseudomonadati</taxon>
        <taxon>Pseudomonadota</taxon>
        <taxon>Gammaproteobacteria</taxon>
        <taxon>Alteromonadales</taxon>
        <taxon>Idiomarinaceae</taxon>
        <taxon>Pseudidiomarina</taxon>
    </lineage>
</organism>